<name>A0A0K1Q1V7_9BACT</name>
<reference evidence="4 5" key="1">
    <citation type="submission" date="2015-08" db="EMBL/GenBank/DDBJ databases">
        <authorList>
            <person name="Babu N.S."/>
            <person name="Beckwith C.J."/>
            <person name="Beseler K.G."/>
            <person name="Brison A."/>
            <person name="Carone J.V."/>
            <person name="Caskin T.P."/>
            <person name="Diamond M."/>
            <person name="Durham M.E."/>
            <person name="Foxe J.M."/>
            <person name="Go M."/>
            <person name="Henderson B.A."/>
            <person name="Jones I.B."/>
            <person name="McGettigan J.A."/>
            <person name="Micheletti S.J."/>
            <person name="Nasrallah M.E."/>
            <person name="Ortiz D."/>
            <person name="Piller C.R."/>
            <person name="Privatt S.R."/>
            <person name="Schneider S.L."/>
            <person name="Sharp S."/>
            <person name="Smith T.C."/>
            <person name="Stanton J.D."/>
            <person name="Ullery H.E."/>
            <person name="Wilson R.J."/>
            <person name="Serrano M.G."/>
            <person name="Buck G."/>
            <person name="Lee V."/>
            <person name="Wang Y."/>
            <person name="Carvalho R."/>
            <person name="Voegtly L."/>
            <person name="Shi R."/>
            <person name="Duckworth R."/>
            <person name="Johnson A."/>
            <person name="Loviza R."/>
            <person name="Walstead R."/>
            <person name="Shah Z."/>
            <person name="Kiflezghi M."/>
            <person name="Wade K."/>
            <person name="Ball S.L."/>
            <person name="Bradley K.W."/>
            <person name="Asai D.J."/>
            <person name="Bowman C.A."/>
            <person name="Russell D.A."/>
            <person name="Pope W.H."/>
            <person name="Jacobs-Sera D."/>
            <person name="Hendrix R.W."/>
            <person name="Hatfull G.F."/>
        </authorList>
    </citation>
    <scope>NUCLEOTIDE SEQUENCE [LARGE SCALE GENOMIC DNA]</scope>
    <source>
        <strain evidence="4 5">DSM 27648</strain>
    </source>
</reference>
<evidence type="ECO:0000259" key="3">
    <source>
        <dbReference type="SMART" id="SM00065"/>
    </source>
</evidence>
<keyword evidence="4" id="KW-0418">Kinase</keyword>
<dbReference type="InterPro" id="IPR036097">
    <property type="entry name" value="HisK_dim/P_sf"/>
</dbReference>
<dbReference type="KEGG" id="llu:AKJ09_06427"/>
<feature type="domain" description="GAF" evidence="3">
    <location>
        <begin position="8"/>
        <end position="157"/>
    </location>
</feature>
<keyword evidence="5" id="KW-1185">Reference proteome</keyword>
<dbReference type="Gene3D" id="3.30.450.40">
    <property type="match status" value="1"/>
</dbReference>
<comment type="catalytic activity">
    <reaction evidence="1">
        <text>ATP + protein L-histidine = ADP + protein N-phospho-L-histidine.</text>
        <dbReference type="EC" id="2.7.13.3"/>
    </reaction>
</comment>
<dbReference type="SMART" id="SM00065">
    <property type="entry name" value="GAF"/>
    <property type="match status" value="1"/>
</dbReference>
<dbReference type="InterPro" id="IPR003018">
    <property type="entry name" value="GAF"/>
</dbReference>
<dbReference type="Gene3D" id="1.10.287.130">
    <property type="match status" value="1"/>
</dbReference>
<dbReference type="SUPFAM" id="SSF47384">
    <property type="entry name" value="Homodimeric domain of signal transducing histidine kinase"/>
    <property type="match status" value="1"/>
</dbReference>
<dbReference type="EMBL" id="CP012333">
    <property type="protein sequence ID" value="AKU99763.1"/>
    <property type="molecule type" value="Genomic_DNA"/>
</dbReference>
<dbReference type="AlphaFoldDB" id="A0A0K1Q1V7"/>
<evidence type="ECO:0000256" key="2">
    <source>
        <dbReference type="ARBA" id="ARBA00012438"/>
    </source>
</evidence>
<dbReference type="SUPFAM" id="SSF55781">
    <property type="entry name" value="GAF domain-like"/>
    <property type="match status" value="1"/>
</dbReference>
<evidence type="ECO:0000313" key="4">
    <source>
        <dbReference type="EMBL" id="AKU99763.1"/>
    </source>
</evidence>
<dbReference type="InterPro" id="IPR003661">
    <property type="entry name" value="HisK_dim/P_dom"/>
</dbReference>
<dbReference type="EC" id="2.7.13.3" evidence="2"/>
<keyword evidence="4" id="KW-0808">Transferase</keyword>
<dbReference type="PANTHER" id="PTHR43102">
    <property type="entry name" value="SLR1143 PROTEIN"/>
    <property type="match status" value="1"/>
</dbReference>
<dbReference type="STRING" id="1391654.AKJ09_06427"/>
<sequence length="278" mass="30578">MALHGFSDAREAAQAIFGLIHEIVGMRVCVLTRVEQATNTLTVLEAFDGVGLGIDAGLVLPASEMPCDYVTRSAMPLRESDLDLHPVFRNLPACKRLGLRSYIGVPLRRSDGTIWGTLAAADTIQRTSTAAHEQTLTVLARLAVLEFEREEQREALAAHARMLAERLSIVEALEEERLRAVRLQTMLEATATVSHEINNPLTVLQLRLNRLIKRCASGDAESADDLTVAYEASDEIKYVTMQLRNVVHPVSTQYLTGSTRMLDLTASTARGRRSNNNG</sequence>
<accession>A0A0K1Q1V7</accession>
<organism evidence="4 5">
    <name type="scientific">Labilithrix luteola</name>
    <dbReference type="NCBI Taxonomy" id="1391654"/>
    <lineage>
        <taxon>Bacteria</taxon>
        <taxon>Pseudomonadati</taxon>
        <taxon>Myxococcota</taxon>
        <taxon>Polyangia</taxon>
        <taxon>Polyangiales</taxon>
        <taxon>Labilitrichaceae</taxon>
        <taxon>Labilithrix</taxon>
    </lineage>
</organism>
<dbReference type="InterPro" id="IPR029016">
    <property type="entry name" value="GAF-like_dom_sf"/>
</dbReference>
<dbReference type="PANTHER" id="PTHR43102:SF2">
    <property type="entry name" value="GAF DOMAIN-CONTAINING PROTEIN"/>
    <property type="match status" value="1"/>
</dbReference>
<gene>
    <name evidence="4" type="ORF">AKJ09_06427</name>
</gene>
<protein>
    <recommendedName>
        <fullName evidence="2">histidine kinase</fullName>
        <ecNumber evidence="2">2.7.13.3</ecNumber>
    </recommendedName>
</protein>
<evidence type="ECO:0000313" key="5">
    <source>
        <dbReference type="Proteomes" id="UP000064967"/>
    </source>
</evidence>
<evidence type="ECO:0000256" key="1">
    <source>
        <dbReference type="ARBA" id="ARBA00000085"/>
    </source>
</evidence>
<dbReference type="CDD" id="cd00082">
    <property type="entry name" value="HisKA"/>
    <property type="match status" value="1"/>
</dbReference>
<dbReference type="GO" id="GO:0000155">
    <property type="term" value="F:phosphorelay sensor kinase activity"/>
    <property type="evidence" value="ECO:0007669"/>
    <property type="project" value="InterPro"/>
</dbReference>
<dbReference type="Pfam" id="PF01590">
    <property type="entry name" value="GAF"/>
    <property type="match status" value="1"/>
</dbReference>
<dbReference type="Proteomes" id="UP000064967">
    <property type="component" value="Chromosome"/>
</dbReference>
<proteinExistence type="predicted"/>